<dbReference type="Proteomes" id="UP001642409">
    <property type="component" value="Unassembled WGS sequence"/>
</dbReference>
<dbReference type="AlphaFoldDB" id="A0AA86QYJ8"/>
<keyword evidence="5" id="KW-1185">Reference proteome</keyword>
<reference evidence="3" key="1">
    <citation type="submission" date="2023-06" db="EMBL/GenBank/DDBJ databases">
        <authorList>
            <person name="Kurt Z."/>
        </authorList>
    </citation>
    <scope>NUCLEOTIDE SEQUENCE</scope>
</reference>
<gene>
    <name evidence="4" type="ORF">HINF_LOCUS34559</name>
    <name evidence="3" type="ORF">HINF_LOCUS54118</name>
</gene>
<sequence>MEIYIIKKYQIISVDSSYRCDVQYTSIYSYIINYKYIISEQYLLYFQKYILSQIQSLSQIQQISYFYKCTKHNIVTIESKFKEDLNCEHTAPQSFFNKELPMRSDLHHLRPTWKIANSGRSSSPFNSINEMSVDYYYYGKNKTVTTKNQLTLRTGPNWTEETRSR</sequence>
<dbReference type="InterPro" id="IPR007346">
    <property type="entry name" value="Endonuclease-I"/>
</dbReference>
<protein>
    <submittedName>
        <fullName evidence="3">Extracellular nuclease</fullName>
    </submittedName>
    <submittedName>
        <fullName evidence="4">Extracellular_nuclease</fullName>
    </submittedName>
</protein>
<evidence type="ECO:0000313" key="3">
    <source>
        <dbReference type="EMBL" id="CAI9966473.1"/>
    </source>
</evidence>
<comment type="caution">
    <text evidence="3">The sequence shown here is derived from an EMBL/GenBank/DDBJ whole genome shotgun (WGS) entry which is preliminary data.</text>
</comment>
<dbReference type="InterPro" id="IPR044925">
    <property type="entry name" value="His-Me_finger_sf"/>
</dbReference>
<reference evidence="4 5" key="2">
    <citation type="submission" date="2024-07" db="EMBL/GenBank/DDBJ databases">
        <authorList>
            <person name="Akdeniz Z."/>
        </authorList>
    </citation>
    <scope>NUCLEOTIDE SEQUENCE [LARGE SCALE GENOMIC DNA]</scope>
</reference>
<evidence type="ECO:0000313" key="5">
    <source>
        <dbReference type="Proteomes" id="UP001642409"/>
    </source>
</evidence>
<dbReference type="GO" id="GO:0004518">
    <property type="term" value="F:nuclease activity"/>
    <property type="evidence" value="ECO:0007669"/>
    <property type="project" value="UniProtKB-KW"/>
</dbReference>
<dbReference type="EMBL" id="CATOUU010001007">
    <property type="protein sequence ID" value="CAI9966473.1"/>
    <property type="molecule type" value="Genomic_DNA"/>
</dbReference>
<evidence type="ECO:0000256" key="1">
    <source>
        <dbReference type="ARBA" id="ARBA00022722"/>
    </source>
</evidence>
<name>A0AA86QYJ8_9EUKA</name>
<proteinExistence type="predicted"/>
<dbReference type="PANTHER" id="PTHR33607:SF2">
    <property type="entry name" value="ENDONUCLEASE-1"/>
    <property type="match status" value="1"/>
</dbReference>
<dbReference type="EMBL" id="CAXDID020000123">
    <property type="protein sequence ID" value="CAL6032592.1"/>
    <property type="molecule type" value="Genomic_DNA"/>
</dbReference>
<dbReference type="SUPFAM" id="SSF54060">
    <property type="entry name" value="His-Me finger endonucleases"/>
    <property type="match status" value="1"/>
</dbReference>
<accession>A0AA86QYJ8</accession>
<dbReference type="GO" id="GO:0016787">
    <property type="term" value="F:hydrolase activity"/>
    <property type="evidence" value="ECO:0007669"/>
    <property type="project" value="UniProtKB-KW"/>
</dbReference>
<dbReference type="Pfam" id="PF04231">
    <property type="entry name" value="Endonuclease_1"/>
    <property type="match status" value="1"/>
</dbReference>
<evidence type="ECO:0000256" key="2">
    <source>
        <dbReference type="ARBA" id="ARBA00022801"/>
    </source>
</evidence>
<organism evidence="3">
    <name type="scientific">Hexamita inflata</name>
    <dbReference type="NCBI Taxonomy" id="28002"/>
    <lineage>
        <taxon>Eukaryota</taxon>
        <taxon>Metamonada</taxon>
        <taxon>Diplomonadida</taxon>
        <taxon>Hexamitidae</taxon>
        <taxon>Hexamitinae</taxon>
        <taxon>Hexamita</taxon>
    </lineage>
</organism>
<keyword evidence="2" id="KW-0378">Hydrolase</keyword>
<keyword evidence="1" id="KW-0540">Nuclease</keyword>
<dbReference type="PANTHER" id="PTHR33607">
    <property type="entry name" value="ENDONUCLEASE-1"/>
    <property type="match status" value="1"/>
</dbReference>
<evidence type="ECO:0000313" key="4">
    <source>
        <dbReference type="EMBL" id="CAL6032592.1"/>
    </source>
</evidence>